<feature type="transmembrane region" description="Helical" evidence="5">
    <location>
        <begin position="129"/>
        <end position="148"/>
    </location>
</feature>
<evidence type="ECO:0000313" key="7">
    <source>
        <dbReference type="EMBL" id="KIH59279.1"/>
    </source>
</evidence>
<evidence type="ECO:0000256" key="5">
    <source>
        <dbReference type="SAM" id="Phobius"/>
    </source>
</evidence>
<dbReference type="GO" id="GO:0055085">
    <property type="term" value="P:transmembrane transport"/>
    <property type="evidence" value="ECO:0007669"/>
    <property type="project" value="InterPro"/>
</dbReference>
<evidence type="ECO:0000259" key="6">
    <source>
        <dbReference type="Pfam" id="PF00916"/>
    </source>
</evidence>
<dbReference type="GO" id="GO:0016020">
    <property type="term" value="C:membrane"/>
    <property type="evidence" value="ECO:0007669"/>
    <property type="project" value="UniProtKB-SubCell"/>
</dbReference>
<dbReference type="AlphaFoldDB" id="A0A0C2GK87"/>
<keyword evidence="2 5" id="KW-0812">Transmembrane</keyword>
<dbReference type="OrthoDB" id="288203at2759"/>
<evidence type="ECO:0000313" key="8">
    <source>
        <dbReference type="Proteomes" id="UP000054047"/>
    </source>
</evidence>
<organism evidence="7 8">
    <name type="scientific">Ancylostoma duodenale</name>
    <dbReference type="NCBI Taxonomy" id="51022"/>
    <lineage>
        <taxon>Eukaryota</taxon>
        <taxon>Metazoa</taxon>
        <taxon>Ecdysozoa</taxon>
        <taxon>Nematoda</taxon>
        <taxon>Chromadorea</taxon>
        <taxon>Rhabditida</taxon>
        <taxon>Rhabditina</taxon>
        <taxon>Rhabditomorpha</taxon>
        <taxon>Strongyloidea</taxon>
        <taxon>Ancylostomatidae</taxon>
        <taxon>Ancylostomatinae</taxon>
        <taxon>Ancylostoma</taxon>
    </lineage>
</organism>
<name>A0A0C2GK87_9BILA</name>
<dbReference type="Pfam" id="PF00916">
    <property type="entry name" value="Sulfate_transp"/>
    <property type="match status" value="1"/>
</dbReference>
<comment type="subcellular location">
    <subcellularLocation>
        <location evidence="1">Membrane</location>
        <topology evidence="1">Multi-pass membrane protein</topology>
    </subcellularLocation>
</comment>
<reference evidence="7 8" key="1">
    <citation type="submission" date="2013-12" db="EMBL/GenBank/DDBJ databases">
        <title>Draft genome of the parsitic nematode Ancylostoma duodenale.</title>
        <authorList>
            <person name="Mitreva M."/>
        </authorList>
    </citation>
    <scope>NUCLEOTIDE SEQUENCE [LARGE SCALE GENOMIC DNA]</scope>
    <source>
        <strain evidence="7 8">Zhejiang</strain>
    </source>
</reference>
<evidence type="ECO:0000256" key="2">
    <source>
        <dbReference type="ARBA" id="ARBA00022692"/>
    </source>
</evidence>
<feature type="transmembrane region" description="Helical" evidence="5">
    <location>
        <begin position="74"/>
        <end position="96"/>
    </location>
</feature>
<feature type="transmembrane region" description="Helical" evidence="5">
    <location>
        <begin position="36"/>
        <end position="54"/>
    </location>
</feature>
<keyword evidence="4 5" id="KW-0472">Membrane</keyword>
<dbReference type="Proteomes" id="UP000054047">
    <property type="component" value="Unassembled WGS sequence"/>
</dbReference>
<feature type="domain" description="SLC26A/SulP transporter" evidence="6">
    <location>
        <begin position="32"/>
        <end position="190"/>
    </location>
</feature>
<evidence type="ECO:0000256" key="4">
    <source>
        <dbReference type="ARBA" id="ARBA00023136"/>
    </source>
</evidence>
<gene>
    <name evidence="7" type="ORF">ANCDUO_10491</name>
</gene>
<evidence type="ECO:0000256" key="1">
    <source>
        <dbReference type="ARBA" id="ARBA00004141"/>
    </source>
</evidence>
<evidence type="ECO:0000256" key="3">
    <source>
        <dbReference type="ARBA" id="ARBA00022989"/>
    </source>
</evidence>
<proteinExistence type="predicted"/>
<keyword evidence="8" id="KW-1185">Reference proteome</keyword>
<dbReference type="InterPro" id="IPR011547">
    <property type="entry name" value="SLC26A/SulP_dom"/>
</dbReference>
<dbReference type="InterPro" id="IPR001902">
    <property type="entry name" value="SLC26A/SulP_fam"/>
</dbReference>
<protein>
    <recommendedName>
        <fullName evidence="6">SLC26A/SulP transporter domain-containing protein</fullName>
    </recommendedName>
</protein>
<dbReference type="EMBL" id="KN732145">
    <property type="protein sequence ID" value="KIH59279.1"/>
    <property type="molecule type" value="Genomic_DNA"/>
</dbReference>
<keyword evidence="3 5" id="KW-1133">Transmembrane helix</keyword>
<dbReference type="PANTHER" id="PTHR11814">
    <property type="entry name" value="SULFATE TRANSPORTER"/>
    <property type="match status" value="1"/>
</dbReference>
<accession>A0A0C2GK87</accession>
<sequence length="198" mass="21369">MIVHSENDEDLYQLACTVLYEHLLNYKWKEYFHGDLIAGLTVGIMHVPQGMAYASLAGVPPVYGMYSSFFASTIYMFFGTAMHISIGVFAVASLMVGACKLRMLPSDDDIANSTSILGEGVGVMEFTSALTLVVGVVQIIFGVLRLGFLTTYLSDPLVSGFTTGSAAHVMVSQLNKVLGVKLPRHEGMGMLLRVSCLA</sequence>